<protein>
    <submittedName>
        <fullName evidence="2">Uncharacterized protein</fullName>
    </submittedName>
</protein>
<sequence length="402" mass="44703">MSTTFPSPLPASPVAVRPRADSGRVTVPLSIYAVSLASLLTMVGILWDISWHRSIGRDKFLSPPHILVYLGAIFAGLFSGIRVLYNSFFRKEAAKATDVRVWGVFYSPLGALFCIWGSIAMLTSAPFDDWWHNAYGLDVTILSPPHTLLAMGMICLQLGACVSICKYLNADDSGRAGGRRGVLQTLFVISALSLLTMVYTLFTDYLHLHGMRSGSFYIIAAMASLLLLPAFGLASRMRWGMTAVTGGYFLLVLFSNWILELFPAEPKLGPILSHITHFQPANFPALVIVPAMAMDLILQRSKAGDWLKALWLSLAFVGLLVAVQYPLSGFLLESPNARNWFFTSNSTYFGVSPNWPWRYRFRPQDVAPLPELLRALVIAVVVGWLCARLSLRWGKWMQHIQR</sequence>
<dbReference type="RefSeq" id="WP_188927810.1">
    <property type="nucleotide sequence ID" value="NZ_BMJC01000001.1"/>
</dbReference>
<accession>A0A8J2U783</accession>
<feature type="transmembrane region" description="Helical" evidence="1">
    <location>
        <begin position="310"/>
        <end position="332"/>
    </location>
</feature>
<gene>
    <name evidence="2" type="ORF">GCM10011511_02970</name>
</gene>
<feature type="transmembrane region" description="Helical" evidence="1">
    <location>
        <begin position="66"/>
        <end position="85"/>
    </location>
</feature>
<feature type="transmembrane region" description="Helical" evidence="1">
    <location>
        <begin position="25"/>
        <end position="46"/>
    </location>
</feature>
<keyword evidence="3" id="KW-1185">Reference proteome</keyword>
<feature type="transmembrane region" description="Helical" evidence="1">
    <location>
        <begin position="279"/>
        <end position="298"/>
    </location>
</feature>
<reference evidence="2" key="1">
    <citation type="journal article" date="2014" name="Int. J. Syst. Evol. Microbiol.">
        <title>Complete genome sequence of Corynebacterium casei LMG S-19264T (=DSM 44701T), isolated from a smear-ripened cheese.</title>
        <authorList>
            <consortium name="US DOE Joint Genome Institute (JGI-PGF)"/>
            <person name="Walter F."/>
            <person name="Albersmeier A."/>
            <person name="Kalinowski J."/>
            <person name="Ruckert C."/>
        </authorList>
    </citation>
    <scope>NUCLEOTIDE SEQUENCE</scope>
    <source>
        <strain evidence="2">CGMCC 1.15448</strain>
    </source>
</reference>
<dbReference type="EMBL" id="BMJC01000001">
    <property type="protein sequence ID" value="GGA83321.1"/>
    <property type="molecule type" value="Genomic_DNA"/>
</dbReference>
<dbReference type="AlphaFoldDB" id="A0A8J2U783"/>
<dbReference type="Proteomes" id="UP000607559">
    <property type="component" value="Unassembled WGS sequence"/>
</dbReference>
<feature type="transmembrane region" description="Helical" evidence="1">
    <location>
        <begin position="147"/>
        <end position="169"/>
    </location>
</feature>
<evidence type="ECO:0000256" key="1">
    <source>
        <dbReference type="SAM" id="Phobius"/>
    </source>
</evidence>
<feature type="transmembrane region" description="Helical" evidence="1">
    <location>
        <begin position="372"/>
        <end position="391"/>
    </location>
</feature>
<keyword evidence="1" id="KW-0812">Transmembrane</keyword>
<feature type="transmembrane region" description="Helical" evidence="1">
    <location>
        <begin position="105"/>
        <end position="127"/>
    </location>
</feature>
<evidence type="ECO:0000313" key="3">
    <source>
        <dbReference type="Proteomes" id="UP000607559"/>
    </source>
</evidence>
<feature type="transmembrane region" description="Helical" evidence="1">
    <location>
        <begin position="241"/>
        <end position="259"/>
    </location>
</feature>
<organism evidence="2 3">
    <name type="scientific">Puia dinghuensis</name>
    <dbReference type="NCBI Taxonomy" id="1792502"/>
    <lineage>
        <taxon>Bacteria</taxon>
        <taxon>Pseudomonadati</taxon>
        <taxon>Bacteroidota</taxon>
        <taxon>Chitinophagia</taxon>
        <taxon>Chitinophagales</taxon>
        <taxon>Chitinophagaceae</taxon>
        <taxon>Puia</taxon>
    </lineage>
</organism>
<keyword evidence="1" id="KW-1133">Transmembrane helix</keyword>
<comment type="caution">
    <text evidence="2">The sequence shown here is derived from an EMBL/GenBank/DDBJ whole genome shotgun (WGS) entry which is preliminary data.</text>
</comment>
<name>A0A8J2U783_9BACT</name>
<proteinExistence type="predicted"/>
<keyword evidence="1" id="KW-0472">Membrane</keyword>
<feature type="transmembrane region" description="Helical" evidence="1">
    <location>
        <begin position="181"/>
        <end position="202"/>
    </location>
</feature>
<evidence type="ECO:0000313" key="2">
    <source>
        <dbReference type="EMBL" id="GGA83321.1"/>
    </source>
</evidence>
<reference evidence="2" key="2">
    <citation type="submission" date="2020-09" db="EMBL/GenBank/DDBJ databases">
        <authorList>
            <person name="Sun Q."/>
            <person name="Zhou Y."/>
        </authorList>
    </citation>
    <scope>NUCLEOTIDE SEQUENCE</scope>
    <source>
        <strain evidence="2">CGMCC 1.15448</strain>
    </source>
</reference>
<feature type="transmembrane region" description="Helical" evidence="1">
    <location>
        <begin position="214"/>
        <end position="234"/>
    </location>
</feature>